<proteinExistence type="inferred from homology"/>
<comment type="similarity">
    <text evidence="2">Belongs to the glycosyl hydrolase 3 family.</text>
</comment>
<dbReference type="PANTHER" id="PTHR30480:SF13">
    <property type="entry name" value="BETA-HEXOSAMINIDASE"/>
    <property type="match status" value="1"/>
</dbReference>
<dbReference type="InterPro" id="IPR026444">
    <property type="entry name" value="Secre_tail"/>
</dbReference>
<protein>
    <recommendedName>
        <fullName evidence="3">beta-N-acetylhexosaminidase</fullName>
        <ecNumber evidence="3">3.2.1.52</ecNumber>
    </recommendedName>
</protein>
<keyword evidence="5" id="KW-0326">Glycosidase</keyword>
<evidence type="ECO:0000259" key="6">
    <source>
        <dbReference type="Pfam" id="PF00933"/>
    </source>
</evidence>
<dbReference type="SUPFAM" id="SSF51445">
    <property type="entry name" value="(Trans)glycosidases"/>
    <property type="match status" value="1"/>
</dbReference>
<name>A0AAE3NYU0_9BACT</name>
<dbReference type="EC" id="3.2.1.52" evidence="3"/>
<sequence length="466" mass="52489">MSFVKTNIFLFIILLCVMPFFYSTIFSQTLKEKIAQMVWVGFSGTRLNDTIKIDLSKRNIGGVILFANNISNPNQIKLLNDTIKMFAKTPPFIAVDQEGGKVARFNSTNGFANTYTAYQLGTVFNSEDSTRKQAKLMANWLLQCGFNVNLAPVADVNVNPNSPAIGKLERSFSSNPFNVYLHDKIFIEEFENKNIITCLKHFPGHGSALQDSHLGFTDISNTWQQYELTPYQNLINNDYSNIIMPGHLYNSKLDEIYPASLSKKVTTDLLRNNFGFKGVTITDGMNMQAISANYSFEDGITLAVNAGNDIILYTGTLRYGSSLAQQVINVIYNKVNDGTIPLIRIEESYNRILELKKKFKIITSIENIAKETPPDFILYQNYPNPFNSSTTIVFNLPARQNVSVIIYNQLGEKIKEILNNEELPVGENKIVWNGLNDDNKPVSSGVYLYRISSGRNALYGKMILQK</sequence>
<dbReference type="Gene3D" id="3.20.20.300">
    <property type="entry name" value="Glycoside hydrolase, family 3, N-terminal domain"/>
    <property type="match status" value="1"/>
</dbReference>
<dbReference type="GO" id="GO:0004563">
    <property type="term" value="F:beta-N-acetylhexosaminidase activity"/>
    <property type="evidence" value="ECO:0007669"/>
    <property type="project" value="UniProtKB-EC"/>
</dbReference>
<evidence type="ECO:0000256" key="2">
    <source>
        <dbReference type="ARBA" id="ARBA00005336"/>
    </source>
</evidence>
<accession>A0AAE3NYU0</accession>
<dbReference type="InterPro" id="IPR017853">
    <property type="entry name" value="GH"/>
</dbReference>
<feature type="domain" description="Glycoside hydrolase family 3 N-terminal" evidence="6">
    <location>
        <begin position="29"/>
        <end position="355"/>
    </location>
</feature>
<dbReference type="AlphaFoldDB" id="A0AAE3NYU0"/>
<dbReference type="EMBL" id="JARGDL010000003">
    <property type="protein sequence ID" value="MDF1611149.1"/>
    <property type="molecule type" value="Genomic_DNA"/>
</dbReference>
<evidence type="ECO:0000256" key="5">
    <source>
        <dbReference type="ARBA" id="ARBA00023295"/>
    </source>
</evidence>
<organism evidence="7 8">
    <name type="scientific">Stygiobacter electus</name>
    <dbReference type="NCBI Taxonomy" id="3032292"/>
    <lineage>
        <taxon>Bacteria</taxon>
        <taxon>Pseudomonadati</taxon>
        <taxon>Ignavibacteriota</taxon>
        <taxon>Ignavibacteria</taxon>
        <taxon>Ignavibacteriales</taxon>
        <taxon>Melioribacteraceae</taxon>
        <taxon>Stygiobacter</taxon>
    </lineage>
</organism>
<dbReference type="PANTHER" id="PTHR30480">
    <property type="entry name" value="BETA-HEXOSAMINIDASE-RELATED"/>
    <property type="match status" value="1"/>
</dbReference>
<dbReference type="InterPro" id="IPR036962">
    <property type="entry name" value="Glyco_hydro_3_N_sf"/>
</dbReference>
<dbReference type="GO" id="GO:0009254">
    <property type="term" value="P:peptidoglycan turnover"/>
    <property type="evidence" value="ECO:0007669"/>
    <property type="project" value="TreeGrafter"/>
</dbReference>
<comment type="catalytic activity">
    <reaction evidence="1">
        <text>Hydrolysis of terminal non-reducing N-acetyl-D-hexosamine residues in N-acetyl-beta-D-hexosaminides.</text>
        <dbReference type="EC" id="3.2.1.52"/>
    </reaction>
</comment>
<dbReference type="Proteomes" id="UP001221302">
    <property type="component" value="Unassembled WGS sequence"/>
</dbReference>
<dbReference type="Gene3D" id="2.60.40.4070">
    <property type="match status" value="1"/>
</dbReference>
<evidence type="ECO:0000256" key="1">
    <source>
        <dbReference type="ARBA" id="ARBA00001231"/>
    </source>
</evidence>
<dbReference type="GO" id="GO:0005975">
    <property type="term" value="P:carbohydrate metabolic process"/>
    <property type="evidence" value="ECO:0007669"/>
    <property type="project" value="InterPro"/>
</dbReference>
<dbReference type="Pfam" id="PF00933">
    <property type="entry name" value="Glyco_hydro_3"/>
    <property type="match status" value="1"/>
</dbReference>
<evidence type="ECO:0000313" key="8">
    <source>
        <dbReference type="Proteomes" id="UP001221302"/>
    </source>
</evidence>
<evidence type="ECO:0000313" key="7">
    <source>
        <dbReference type="EMBL" id="MDF1611149.1"/>
    </source>
</evidence>
<evidence type="ECO:0000256" key="4">
    <source>
        <dbReference type="ARBA" id="ARBA00022801"/>
    </source>
</evidence>
<evidence type="ECO:0000256" key="3">
    <source>
        <dbReference type="ARBA" id="ARBA00012663"/>
    </source>
</evidence>
<keyword evidence="8" id="KW-1185">Reference proteome</keyword>
<dbReference type="NCBIfam" id="TIGR04183">
    <property type="entry name" value="Por_Secre_tail"/>
    <property type="match status" value="1"/>
</dbReference>
<dbReference type="RefSeq" id="WP_321534916.1">
    <property type="nucleotide sequence ID" value="NZ_JARGDL010000003.1"/>
</dbReference>
<keyword evidence="4 7" id="KW-0378">Hydrolase</keyword>
<dbReference type="InterPro" id="IPR001764">
    <property type="entry name" value="Glyco_hydro_3_N"/>
</dbReference>
<comment type="caution">
    <text evidence="7">The sequence shown here is derived from an EMBL/GenBank/DDBJ whole genome shotgun (WGS) entry which is preliminary data.</text>
</comment>
<dbReference type="InterPro" id="IPR050226">
    <property type="entry name" value="NagZ_Beta-hexosaminidase"/>
</dbReference>
<reference evidence="7" key="1">
    <citation type="submission" date="2023-03" db="EMBL/GenBank/DDBJ databases">
        <title>Stygiobacter electus gen. nov., sp. nov., facultatively anaerobic thermotolerant bacterium of the class Ignavibacteria from a well of Yessentuki mineral water deposit.</title>
        <authorList>
            <person name="Podosokorskaya O.A."/>
            <person name="Elcheninov A.G."/>
            <person name="Petrova N.F."/>
            <person name="Zavarzina D.G."/>
            <person name="Kublanov I.V."/>
            <person name="Merkel A.Y."/>
        </authorList>
    </citation>
    <scope>NUCLEOTIDE SEQUENCE</scope>
    <source>
        <strain evidence="7">09-Me</strain>
    </source>
</reference>
<gene>
    <name evidence="7" type="ORF">P0M35_03235</name>
</gene>